<sequence length="155" mass="17059">CGTPSHTSFIAQQNEALCALTSKPHAVRKLMLEFDETQQMMRVRSALLGRDVQGCYPVMIQRWTVICAQQLGMSPKICPVIVPPCVLQRTDAPTLWAAVNNMGARRLWDMFDGASFGILSIVSDRCATNESVIAHAIRTKPDHVAVNSHGCNAHE</sequence>
<proteinExistence type="predicted"/>
<protein>
    <submittedName>
        <fullName evidence="1">Uncharacterized protein</fullName>
    </submittedName>
</protein>
<dbReference type="AlphaFoldDB" id="A0A813E7T3"/>
<gene>
    <name evidence="1" type="ORF">PGLA1383_LOCUS14779</name>
</gene>
<keyword evidence="2" id="KW-1185">Reference proteome</keyword>
<reference evidence="1" key="1">
    <citation type="submission" date="2021-02" db="EMBL/GenBank/DDBJ databases">
        <authorList>
            <person name="Dougan E. K."/>
            <person name="Rhodes N."/>
            <person name="Thang M."/>
            <person name="Chan C."/>
        </authorList>
    </citation>
    <scope>NUCLEOTIDE SEQUENCE</scope>
</reference>
<evidence type="ECO:0000313" key="1">
    <source>
        <dbReference type="EMBL" id="CAE8596313.1"/>
    </source>
</evidence>
<comment type="caution">
    <text evidence="1">The sequence shown here is derived from an EMBL/GenBank/DDBJ whole genome shotgun (WGS) entry which is preliminary data.</text>
</comment>
<dbReference type="EMBL" id="CAJNNV010008510">
    <property type="protein sequence ID" value="CAE8596313.1"/>
    <property type="molecule type" value="Genomic_DNA"/>
</dbReference>
<organism evidence="1 2">
    <name type="scientific">Polarella glacialis</name>
    <name type="common">Dinoflagellate</name>
    <dbReference type="NCBI Taxonomy" id="89957"/>
    <lineage>
        <taxon>Eukaryota</taxon>
        <taxon>Sar</taxon>
        <taxon>Alveolata</taxon>
        <taxon>Dinophyceae</taxon>
        <taxon>Suessiales</taxon>
        <taxon>Suessiaceae</taxon>
        <taxon>Polarella</taxon>
    </lineage>
</organism>
<feature type="non-terminal residue" evidence="1">
    <location>
        <position position="155"/>
    </location>
</feature>
<evidence type="ECO:0000313" key="2">
    <source>
        <dbReference type="Proteomes" id="UP000654075"/>
    </source>
</evidence>
<dbReference type="Proteomes" id="UP000654075">
    <property type="component" value="Unassembled WGS sequence"/>
</dbReference>
<feature type="non-terminal residue" evidence="1">
    <location>
        <position position="1"/>
    </location>
</feature>
<accession>A0A813E7T3</accession>
<name>A0A813E7T3_POLGL</name>